<gene>
    <name evidence="2" type="ORF">M467_12325</name>
</gene>
<dbReference type="Proteomes" id="UP000016464">
    <property type="component" value="Unassembled WGS sequence"/>
</dbReference>
<keyword evidence="3" id="KW-1185">Reference proteome</keyword>
<dbReference type="RefSeq" id="WP_021065827.1">
    <property type="nucleotide sequence ID" value="NZ_ATCL01000012.1"/>
</dbReference>
<sequence length="176" mass="20192">MLQTNCTKCDLMLEEGFNFCPKCGQKIFSEDEIPGDILTHKSVIQKTRYVMWALFVILSLWIWGHATFLLESYDRGILGYESEGVRQFLPFYIMFALMLTFAIAVVITKSRLWAIPVLLSFICFVKFGYGLDSYYYEQAALDHYQGIAAAYFMLTAIGLFAPMRMAYNRAQATKSS</sequence>
<evidence type="ECO:0000313" key="3">
    <source>
        <dbReference type="Proteomes" id="UP000016464"/>
    </source>
</evidence>
<evidence type="ECO:0008006" key="4">
    <source>
        <dbReference type="Google" id="ProtNLM"/>
    </source>
</evidence>
<name>U1M080_9BACL</name>
<keyword evidence="1" id="KW-0812">Transmembrane</keyword>
<evidence type="ECO:0000313" key="2">
    <source>
        <dbReference type="EMBL" id="ERG68067.1"/>
    </source>
</evidence>
<feature type="transmembrane region" description="Helical" evidence="1">
    <location>
        <begin position="143"/>
        <end position="161"/>
    </location>
</feature>
<keyword evidence="1" id="KW-0472">Membrane</keyword>
<keyword evidence="1" id="KW-1133">Transmembrane helix</keyword>
<feature type="transmembrane region" description="Helical" evidence="1">
    <location>
        <begin position="49"/>
        <end position="68"/>
    </location>
</feature>
<reference evidence="2 3" key="1">
    <citation type="journal article" date="2013" name="Genome Announc.">
        <title>Draft Genome Sequence of Exiguobacterium pavilionensis Strain RW-2, with Wide Thermal, Salinity, and pH Tolerance, Isolated from Modern Freshwater Microbialites.</title>
        <authorList>
            <person name="White R.A.III."/>
            <person name="Grassa C.J."/>
            <person name="Suttle C.A."/>
        </authorList>
    </citation>
    <scope>NUCLEOTIDE SEQUENCE [LARGE SCALE GENOMIC DNA]</scope>
    <source>
        <strain evidence="2 3">RW-2</strain>
    </source>
</reference>
<organism evidence="2 3">
    <name type="scientific">Exiguobacterium chiriqhucha RW-2</name>
    <dbReference type="NCBI Taxonomy" id="1345023"/>
    <lineage>
        <taxon>Bacteria</taxon>
        <taxon>Bacillati</taxon>
        <taxon>Bacillota</taxon>
        <taxon>Bacilli</taxon>
        <taxon>Bacillales</taxon>
        <taxon>Bacillales Family XII. Incertae Sedis</taxon>
        <taxon>Exiguobacterium</taxon>
    </lineage>
</organism>
<feature type="transmembrane region" description="Helical" evidence="1">
    <location>
        <begin position="88"/>
        <end position="107"/>
    </location>
</feature>
<comment type="caution">
    <text evidence="2">The sequence shown here is derived from an EMBL/GenBank/DDBJ whole genome shotgun (WGS) entry which is preliminary data.</text>
</comment>
<accession>U1M080</accession>
<dbReference type="AlphaFoldDB" id="U1M080"/>
<evidence type="ECO:0000256" key="1">
    <source>
        <dbReference type="SAM" id="Phobius"/>
    </source>
</evidence>
<feature type="transmembrane region" description="Helical" evidence="1">
    <location>
        <begin position="112"/>
        <end position="131"/>
    </location>
</feature>
<dbReference type="OrthoDB" id="2310422at2"/>
<protein>
    <recommendedName>
        <fullName evidence="4">Zinc-ribbon domain-containing protein</fullName>
    </recommendedName>
</protein>
<proteinExistence type="predicted"/>
<dbReference type="EMBL" id="ATCL01000012">
    <property type="protein sequence ID" value="ERG68067.1"/>
    <property type="molecule type" value="Genomic_DNA"/>
</dbReference>